<dbReference type="EMBL" id="CABQ01000151">
    <property type="protein sequence ID" value="CBI07849.1"/>
    <property type="molecule type" value="Genomic_DNA"/>
</dbReference>
<proteinExistence type="predicted"/>
<gene>
    <name evidence="2" type="ORF">CARN6_1249</name>
</gene>
<feature type="transmembrane region" description="Helical" evidence="1">
    <location>
        <begin position="66"/>
        <end position="91"/>
    </location>
</feature>
<evidence type="ECO:0000313" key="2">
    <source>
        <dbReference type="EMBL" id="CBI07849.1"/>
    </source>
</evidence>
<sequence length="98" mass="10744">MKTQSNDRQSGGSFLGFPLEGFGFFTSLLLTAASGFFTFFLVTALSIFALLGWNQLGHHTVNYADTYLYCGLPAAIVVWAVGLVVFGSLWIRARITEK</sequence>
<comment type="caution">
    <text evidence="2">The sequence shown here is derived from an EMBL/GenBank/DDBJ whole genome shotgun (WGS) entry which is preliminary data.</text>
</comment>
<keyword evidence="1" id="KW-1133">Transmembrane helix</keyword>
<keyword evidence="1" id="KW-0812">Transmembrane</keyword>
<reference evidence="2" key="1">
    <citation type="submission" date="2009-10" db="EMBL/GenBank/DDBJ databases">
        <title>Diversity of trophic interactions inside an arsenic-rich microbial ecosystem.</title>
        <authorList>
            <person name="Bertin P.N."/>
            <person name="Heinrich-Salmeron A."/>
            <person name="Pelletier E."/>
            <person name="Goulhen-Chollet F."/>
            <person name="Arsene-Ploetze F."/>
            <person name="Gallien S."/>
            <person name="Calteau A."/>
            <person name="Vallenet D."/>
            <person name="Casiot C."/>
            <person name="Chane-Woon-Ming B."/>
            <person name="Giloteaux L."/>
            <person name="Barakat M."/>
            <person name="Bonnefoy V."/>
            <person name="Bruneel O."/>
            <person name="Chandler M."/>
            <person name="Cleiss J."/>
            <person name="Duran R."/>
            <person name="Elbaz-Poulichet F."/>
            <person name="Fonknechten N."/>
            <person name="Lauga B."/>
            <person name="Mornico D."/>
            <person name="Ortet P."/>
            <person name="Schaeffer C."/>
            <person name="Siguier P."/>
            <person name="Alexander Thil Smith A."/>
            <person name="Van Dorsselaer A."/>
            <person name="Weissenbach J."/>
            <person name="Medigue C."/>
            <person name="Le Paslier D."/>
        </authorList>
    </citation>
    <scope>NUCLEOTIDE SEQUENCE</scope>
</reference>
<name>E6QKS9_9ZZZZ</name>
<keyword evidence="1" id="KW-0472">Membrane</keyword>
<evidence type="ECO:0000256" key="1">
    <source>
        <dbReference type="SAM" id="Phobius"/>
    </source>
</evidence>
<feature type="transmembrane region" description="Helical" evidence="1">
    <location>
        <begin position="21"/>
        <end position="54"/>
    </location>
</feature>
<protein>
    <submittedName>
        <fullName evidence="2">Uncharacterized protein</fullName>
    </submittedName>
</protein>
<accession>E6QKS9</accession>
<organism evidence="2">
    <name type="scientific">mine drainage metagenome</name>
    <dbReference type="NCBI Taxonomy" id="410659"/>
    <lineage>
        <taxon>unclassified sequences</taxon>
        <taxon>metagenomes</taxon>
        <taxon>ecological metagenomes</taxon>
    </lineage>
</organism>
<dbReference type="AlphaFoldDB" id="E6QKS9"/>